<proteinExistence type="predicted"/>
<evidence type="ECO:0000313" key="2">
    <source>
        <dbReference type="EMBL" id="SFB61055.1"/>
    </source>
</evidence>
<evidence type="ECO:0000313" key="3">
    <source>
        <dbReference type="Proteomes" id="UP000198861"/>
    </source>
</evidence>
<dbReference type="Proteomes" id="UP000198861">
    <property type="component" value="Unassembled WGS sequence"/>
</dbReference>
<accession>A0A1I1CEE8</accession>
<organism evidence="2 3">
    <name type="scientific">Azotobacter beijerinckii</name>
    <dbReference type="NCBI Taxonomy" id="170623"/>
    <lineage>
        <taxon>Bacteria</taxon>
        <taxon>Pseudomonadati</taxon>
        <taxon>Pseudomonadota</taxon>
        <taxon>Gammaproteobacteria</taxon>
        <taxon>Pseudomonadales</taxon>
        <taxon>Pseudomonadaceae</taxon>
        <taxon>Azotobacter</taxon>
    </lineage>
</organism>
<dbReference type="EMBL" id="FOKJ01000114">
    <property type="protein sequence ID" value="SFB61055.1"/>
    <property type="molecule type" value="Genomic_DNA"/>
</dbReference>
<gene>
    <name evidence="2" type="ORF">SAMN04244571_04257</name>
</gene>
<evidence type="ECO:0000259" key="1">
    <source>
        <dbReference type="Pfam" id="PF19994"/>
    </source>
</evidence>
<sequence>MADANVLPMHEDFARWYGEVSLDNDQVRRQARWEGISIIVRDADWNMVETLLRLAYRGRPAPATVLAIRQAFKSADDTFEMSGNDRELQVLAGACLAVLMEQDEDAGAAAALAVTTAGLGGARKPGLPMDLAVLGEAAITHWGDVNRKRPSVAAYTPIGLPKFDFAKAATKVSEESSWESVSAAFTLAADSAGAAMNQLAQRQANAVRTIEHFVRVQDEELQMLWWLMGQRSSVYDCAFDAVPADVQPLVFASELANSTKFLPGPPSIKAILSRAGLKERKKVSITAAVNAADSDWLQELLGEADPSPISTPLHAAIKRQLDTGAGEAWIAGWAASTGCSATSTLSGLALGNFFYRERLLLLFR</sequence>
<keyword evidence="3" id="KW-1185">Reference proteome</keyword>
<name>A0A1I1CEE8_9GAMM</name>
<feature type="domain" description="GTPase-associated system helical" evidence="1">
    <location>
        <begin position="64"/>
        <end position="360"/>
    </location>
</feature>
<protein>
    <recommendedName>
        <fullName evidence="1">GTPase-associated system helical domain-containing protein</fullName>
    </recommendedName>
</protein>
<reference evidence="2 3" key="1">
    <citation type="submission" date="2016-10" db="EMBL/GenBank/DDBJ databases">
        <authorList>
            <person name="Varghese N."/>
            <person name="Submissions S."/>
        </authorList>
    </citation>
    <scope>NUCLEOTIDE SEQUENCE [LARGE SCALE GENOMIC DNA]</scope>
    <source>
        <strain evidence="2 3">DSM 282</strain>
    </source>
</reference>
<comment type="caution">
    <text evidence="2">The sequence shown here is derived from an EMBL/GenBank/DDBJ whole genome shotgun (WGS) entry which is preliminary data.</text>
</comment>
<dbReference type="RefSeq" id="WP_091014123.1">
    <property type="nucleotide sequence ID" value="NZ_FOKJ01000114.1"/>
</dbReference>
<dbReference type="InterPro" id="IPR045523">
    <property type="entry name" value="GASH"/>
</dbReference>
<dbReference type="Pfam" id="PF19994">
    <property type="entry name" value="GASH"/>
    <property type="match status" value="1"/>
</dbReference>